<dbReference type="PROSITE" id="PS51257">
    <property type="entry name" value="PROKAR_LIPOPROTEIN"/>
    <property type="match status" value="1"/>
</dbReference>
<gene>
    <name evidence="3" type="ORF">FHS28_000009</name>
</gene>
<evidence type="ECO:0000313" key="3">
    <source>
        <dbReference type="EMBL" id="MBB3192644.1"/>
    </source>
</evidence>
<proteinExistence type="predicted"/>
<evidence type="ECO:0000313" key="4">
    <source>
        <dbReference type="Proteomes" id="UP000574369"/>
    </source>
</evidence>
<dbReference type="RefSeq" id="WP_184293900.1">
    <property type="nucleotide sequence ID" value="NZ_JACHXO010000001.1"/>
</dbReference>
<sequence length="86" mass="8933">MRVIAVIAMPVLALVLSACAGQATDKPDADPTVAQARACERGEAQTGSMLAKRVCAPKPSEEERQRLAEEAARMARPARGTTGGGN</sequence>
<comment type="caution">
    <text evidence="3">The sequence shown here is derived from an EMBL/GenBank/DDBJ whole genome shotgun (WGS) entry which is preliminary data.</text>
</comment>
<evidence type="ECO:0000256" key="2">
    <source>
        <dbReference type="SAM" id="SignalP"/>
    </source>
</evidence>
<feature type="signal peptide" evidence="2">
    <location>
        <begin position="1"/>
        <end position="20"/>
    </location>
</feature>
<organism evidence="3 4">
    <name type="scientific">Roseateles terrae</name>
    <dbReference type="NCBI Taxonomy" id="431060"/>
    <lineage>
        <taxon>Bacteria</taxon>
        <taxon>Pseudomonadati</taxon>
        <taxon>Pseudomonadota</taxon>
        <taxon>Betaproteobacteria</taxon>
        <taxon>Burkholderiales</taxon>
        <taxon>Sphaerotilaceae</taxon>
        <taxon>Roseateles</taxon>
    </lineage>
</organism>
<name>A0ABR6GN26_9BURK</name>
<feature type="compositionally biased region" description="Basic and acidic residues" evidence="1">
    <location>
        <begin position="59"/>
        <end position="73"/>
    </location>
</feature>
<feature type="region of interest" description="Disordered" evidence="1">
    <location>
        <begin position="48"/>
        <end position="86"/>
    </location>
</feature>
<protein>
    <submittedName>
        <fullName evidence="3">Outer membrane protein</fullName>
    </submittedName>
</protein>
<keyword evidence="4" id="KW-1185">Reference proteome</keyword>
<evidence type="ECO:0000256" key="1">
    <source>
        <dbReference type="SAM" id="MobiDB-lite"/>
    </source>
</evidence>
<dbReference type="Proteomes" id="UP000574369">
    <property type="component" value="Unassembled WGS sequence"/>
</dbReference>
<keyword evidence="2" id="KW-0732">Signal</keyword>
<accession>A0ABR6GN26</accession>
<feature type="chain" id="PRO_5046382784" evidence="2">
    <location>
        <begin position="21"/>
        <end position="86"/>
    </location>
</feature>
<dbReference type="EMBL" id="JACHXO010000001">
    <property type="protein sequence ID" value="MBB3192644.1"/>
    <property type="molecule type" value="Genomic_DNA"/>
</dbReference>
<reference evidence="3 4" key="1">
    <citation type="submission" date="2020-08" db="EMBL/GenBank/DDBJ databases">
        <title>Genomic Encyclopedia of Type Strains, Phase III (KMG-III): the genomes of soil and plant-associated and newly described type strains.</title>
        <authorList>
            <person name="Whitman W."/>
        </authorList>
    </citation>
    <scope>NUCLEOTIDE SEQUENCE [LARGE SCALE GENOMIC DNA]</scope>
    <source>
        <strain evidence="3 4">CECT 7247</strain>
    </source>
</reference>